<keyword evidence="4" id="KW-0645">Protease</keyword>
<dbReference type="PANTHER" id="PTHR42776">
    <property type="entry name" value="SERINE PEPTIDASE S9 FAMILY MEMBER"/>
    <property type="match status" value="1"/>
</dbReference>
<dbReference type="AlphaFoldDB" id="A0A840A2L0"/>
<dbReference type="InterPro" id="IPR001375">
    <property type="entry name" value="Peptidase_S9_cat"/>
</dbReference>
<keyword evidence="1" id="KW-0378">Hydrolase</keyword>
<feature type="chain" id="PRO_5032333413" evidence="2">
    <location>
        <begin position="19"/>
        <end position="645"/>
    </location>
</feature>
<dbReference type="Proteomes" id="UP000530564">
    <property type="component" value="Unassembled WGS sequence"/>
</dbReference>
<dbReference type="EMBL" id="JACIDK010000005">
    <property type="protein sequence ID" value="MBB3892628.1"/>
    <property type="molecule type" value="Genomic_DNA"/>
</dbReference>
<dbReference type="GO" id="GO:0004177">
    <property type="term" value="F:aminopeptidase activity"/>
    <property type="evidence" value="ECO:0007669"/>
    <property type="project" value="UniProtKB-KW"/>
</dbReference>
<comment type="caution">
    <text evidence="4">The sequence shown here is derived from an EMBL/GenBank/DDBJ whole genome shotgun (WGS) entry which is preliminary data.</text>
</comment>
<dbReference type="Pfam" id="PF00326">
    <property type="entry name" value="Peptidase_S9"/>
    <property type="match status" value="1"/>
</dbReference>
<dbReference type="RefSeq" id="WP_183775278.1">
    <property type="nucleotide sequence ID" value="NZ_JACIDK010000005.1"/>
</dbReference>
<protein>
    <submittedName>
        <fullName evidence="4">Dipeptidyl aminopeptidase/acylaminoacyl peptidase</fullName>
    </submittedName>
</protein>
<name>A0A840A2L0_9CAUL</name>
<dbReference type="GO" id="GO:0004252">
    <property type="term" value="F:serine-type endopeptidase activity"/>
    <property type="evidence" value="ECO:0007669"/>
    <property type="project" value="TreeGrafter"/>
</dbReference>
<keyword evidence="4" id="KW-0031">Aminopeptidase</keyword>
<keyword evidence="5" id="KW-1185">Reference proteome</keyword>
<evidence type="ECO:0000256" key="2">
    <source>
        <dbReference type="SAM" id="SignalP"/>
    </source>
</evidence>
<feature type="domain" description="Peptidase S9 prolyl oligopeptidase catalytic" evidence="3">
    <location>
        <begin position="432"/>
        <end position="641"/>
    </location>
</feature>
<sequence length="645" mass="68645">MRIITAVALATLAGAAHAAPPPATAFGRVPAVVDTAISPDGRRVALLGGTSEQRYVSIATIDDPNMPALALGDAEAVGLSWAGNDHVLARMAYWRSEGPRLAYRFERNVSINTQGQAVSRLLESDAFSQYLVTQPVLGVVAGPPASVYVLGLTPIEANSGMDTRIKRKGTEGWAYALMKVDPATGKGVRVEKGDSDTIRWELNPAGEAKVRLDIDELTHKFEVYARSGARAWTQIWQGGDYESRRQYLGYSAPEDAIYLAMGDRIVRKSLVGGAEQPVGQPLNGVSPKMLWDPHRVAPVAIIGGAEKPVYEWLDADLGATHAALAKAFKGKDVSLTDWSADRTRFLVRVSSPASPGVRYLFDKTRKELSPLGEEYPELKDTALGQTSWITYKARDGLEIPAYLTLPPGLAAGAKPPLIVLPHGGPTARDHFDFDYIAQFLATRGYAVLQPQFRGSWGFGAAFENAGAGEWGGKMQTDLLDGIAAVADKADAGKVCVVGASFGGYAALAGATMHPEAYKCAASIAGVADLGLLLEQLWRTSGDDSAGIGELRAMLGAADKGKLNATSPALLVSKATAPILLIHGDQDTIVAPQQSQVMANALKAAGKPVEYVVLAGENHYMTRSATRTQMLQALETFLAKQLPVTN</sequence>
<keyword evidence="2" id="KW-0732">Signal</keyword>
<accession>A0A840A2L0</accession>
<dbReference type="PANTHER" id="PTHR42776:SF27">
    <property type="entry name" value="DIPEPTIDYL PEPTIDASE FAMILY MEMBER 6"/>
    <property type="match status" value="1"/>
</dbReference>
<reference evidence="4 5" key="1">
    <citation type="submission" date="2020-08" db="EMBL/GenBank/DDBJ databases">
        <title>Genomic Encyclopedia of Type Strains, Phase IV (KMG-IV): sequencing the most valuable type-strain genomes for metagenomic binning, comparative biology and taxonomic classification.</title>
        <authorList>
            <person name="Goeker M."/>
        </authorList>
    </citation>
    <scope>NUCLEOTIDE SEQUENCE [LARGE SCALE GENOMIC DNA]</scope>
    <source>
        <strain evidence="4 5">DSM 21793</strain>
    </source>
</reference>
<proteinExistence type="predicted"/>
<organism evidence="4 5">
    <name type="scientific">Phenylobacterium haematophilum</name>
    <dbReference type="NCBI Taxonomy" id="98513"/>
    <lineage>
        <taxon>Bacteria</taxon>
        <taxon>Pseudomonadati</taxon>
        <taxon>Pseudomonadota</taxon>
        <taxon>Alphaproteobacteria</taxon>
        <taxon>Caulobacterales</taxon>
        <taxon>Caulobacteraceae</taxon>
        <taxon>Phenylobacterium</taxon>
    </lineage>
</organism>
<dbReference type="SUPFAM" id="SSF53474">
    <property type="entry name" value="alpha/beta-Hydrolases"/>
    <property type="match status" value="1"/>
</dbReference>
<dbReference type="GO" id="GO:0006508">
    <property type="term" value="P:proteolysis"/>
    <property type="evidence" value="ECO:0007669"/>
    <property type="project" value="InterPro"/>
</dbReference>
<evidence type="ECO:0000259" key="3">
    <source>
        <dbReference type="Pfam" id="PF00326"/>
    </source>
</evidence>
<dbReference type="Gene3D" id="3.40.50.1820">
    <property type="entry name" value="alpha/beta hydrolase"/>
    <property type="match status" value="1"/>
</dbReference>
<feature type="signal peptide" evidence="2">
    <location>
        <begin position="1"/>
        <end position="18"/>
    </location>
</feature>
<gene>
    <name evidence="4" type="ORF">GGQ61_003364</name>
</gene>
<evidence type="ECO:0000313" key="4">
    <source>
        <dbReference type="EMBL" id="MBB3892628.1"/>
    </source>
</evidence>
<evidence type="ECO:0000313" key="5">
    <source>
        <dbReference type="Proteomes" id="UP000530564"/>
    </source>
</evidence>
<evidence type="ECO:0000256" key="1">
    <source>
        <dbReference type="ARBA" id="ARBA00022801"/>
    </source>
</evidence>
<dbReference type="InterPro" id="IPR029058">
    <property type="entry name" value="AB_hydrolase_fold"/>
</dbReference>